<evidence type="ECO:0000256" key="4">
    <source>
        <dbReference type="ARBA" id="ARBA00023157"/>
    </source>
</evidence>
<dbReference type="EMBL" id="CP039865">
    <property type="protein sequence ID" value="QCK85112.1"/>
    <property type="molecule type" value="Genomic_DNA"/>
</dbReference>
<dbReference type="PANTHER" id="PTHR42852:SF6">
    <property type="entry name" value="THIOL:DISULFIDE INTERCHANGE PROTEIN DSBE"/>
    <property type="match status" value="1"/>
</dbReference>
<evidence type="ECO:0000256" key="1">
    <source>
        <dbReference type="ARBA" id="ARBA00004196"/>
    </source>
</evidence>
<dbReference type="RefSeq" id="WP_137098446.1">
    <property type="nucleotide sequence ID" value="NZ_CP039865.1"/>
</dbReference>
<name>A0A4D7QLH0_9HYPH</name>
<keyword evidence="4" id="KW-1015">Disulfide bond</keyword>
<comment type="subcellular location">
    <subcellularLocation>
        <location evidence="1">Cell envelope</location>
    </subcellularLocation>
</comment>
<dbReference type="Pfam" id="PF08534">
    <property type="entry name" value="Redoxin"/>
    <property type="match status" value="1"/>
</dbReference>
<protein>
    <submittedName>
        <fullName evidence="8">DsbE family thiol:disulfide interchange protein</fullName>
    </submittedName>
</protein>
<dbReference type="PROSITE" id="PS00194">
    <property type="entry name" value="THIOREDOXIN_1"/>
    <property type="match status" value="1"/>
</dbReference>
<dbReference type="GO" id="GO:0015036">
    <property type="term" value="F:disulfide oxidoreductase activity"/>
    <property type="evidence" value="ECO:0007669"/>
    <property type="project" value="InterPro"/>
</dbReference>
<dbReference type="OrthoDB" id="9799347at2"/>
<dbReference type="PANTHER" id="PTHR42852">
    <property type="entry name" value="THIOL:DISULFIDE INTERCHANGE PROTEIN DSBE"/>
    <property type="match status" value="1"/>
</dbReference>
<dbReference type="Proteomes" id="UP000298588">
    <property type="component" value="Chromosome"/>
</dbReference>
<dbReference type="InterPro" id="IPR036249">
    <property type="entry name" value="Thioredoxin-like_sf"/>
</dbReference>
<dbReference type="Gene3D" id="3.40.30.10">
    <property type="entry name" value="Glutaredoxin"/>
    <property type="match status" value="1"/>
</dbReference>
<evidence type="ECO:0000313" key="8">
    <source>
        <dbReference type="EMBL" id="QCK85112.1"/>
    </source>
</evidence>
<dbReference type="KEGG" id="paqt:E8L99_04630"/>
<organism evidence="8 9">
    <name type="scientific">Phreatobacter aquaticus</name>
    <dbReference type="NCBI Taxonomy" id="2570229"/>
    <lineage>
        <taxon>Bacteria</taxon>
        <taxon>Pseudomonadati</taxon>
        <taxon>Pseudomonadota</taxon>
        <taxon>Alphaproteobacteria</taxon>
        <taxon>Hyphomicrobiales</taxon>
        <taxon>Phreatobacteraceae</taxon>
        <taxon>Phreatobacter</taxon>
    </lineage>
</organism>
<evidence type="ECO:0000256" key="6">
    <source>
        <dbReference type="SAM" id="Phobius"/>
    </source>
</evidence>
<keyword evidence="6" id="KW-0812">Transmembrane</keyword>
<dbReference type="PROSITE" id="PS51352">
    <property type="entry name" value="THIOREDOXIN_2"/>
    <property type="match status" value="1"/>
</dbReference>
<evidence type="ECO:0000256" key="5">
    <source>
        <dbReference type="ARBA" id="ARBA00023284"/>
    </source>
</evidence>
<dbReference type="GO" id="GO:0030288">
    <property type="term" value="C:outer membrane-bounded periplasmic space"/>
    <property type="evidence" value="ECO:0007669"/>
    <property type="project" value="InterPro"/>
</dbReference>
<sequence>MSPAVDSPDSESPAPRRRAWLALLPLVLFVGLVVLFVVGLRGDPQRLPSALIGRDAPVFSLAPLPESGRPGFSTADLKGQVTVVNVFASWCVPCHEEHPMLVELARDTRIRMAGINQKDQPDNARRFLGRNGNPYQLIGVDPNGRASIDWGVYGVPETFIVGRDGRIAYKHVGPITQQSLATVIRPEIEKALARR</sequence>
<gene>
    <name evidence="8" type="ORF">E8L99_04630</name>
</gene>
<keyword evidence="5" id="KW-0676">Redox-active center</keyword>
<feature type="transmembrane region" description="Helical" evidence="6">
    <location>
        <begin position="20"/>
        <end position="40"/>
    </location>
</feature>
<dbReference type="InterPro" id="IPR013740">
    <property type="entry name" value="Redoxin"/>
</dbReference>
<comment type="similarity">
    <text evidence="2">Belongs to the thioredoxin family. DsbE subfamily.</text>
</comment>
<keyword evidence="6" id="KW-0472">Membrane</keyword>
<dbReference type="GO" id="GO:0017004">
    <property type="term" value="P:cytochrome complex assembly"/>
    <property type="evidence" value="ECO:0007669"/>
    <property type="project" value="UniProtKB-KW"/>
</dbReference>
<dbReference type="CDD" id="cd03010">
    <property type="entry name" value="TlpA_like_DsbE"/>
    <property type="match status" value="1"/>
</dbReference>
<dbReference type="InterPro" id="IPR017937">
    <property type="entry name" value="Thioredoxin_CS"/>
</dbReference>
<dbReference type="InterPro" id="IPR013766">
    <property type="entry name" value="Thioredoxin_domain"/>
</dbReference>
<evidence type="ECO:0000256" key="2">
    <source>
        <dbReference type="ARBA" id="ARBA00007758"/>
    </source>
</evidence>
<accession>A0A4D7QLH0</accession>
<reference evidence="8 9" key="1">
    <citation type="submission" date="2019-04" db="EMBL/GenBank/DDBJ databases">
        <title>Phreatobacter aquaticus sp. nov.</title>
        <authorList>
            <person name="Choi A."/>
            <person name="Baek K."/>
        </authorList>
    </citation>
    <scope>NUCLEOTIDE SEQUENCE [LARGE SCALE GENOMIC DNA]</scope>
    <source>
        <strain evidence="8 9">NMCR1094</strain>
    </source>
</reference>
<dbReference type="NCBIfam" id="TIGR00385">
    <property type="entry name" value="dsbE"/>
    <property type="match status" value="1"/>
</dbReference>
<keyword evidence="9" id="KW-1185">Reference proteome</keyword>
<dbReference type="AlphaFoldDB" id="A0A4D7QLH0"/>
<evidence type="ECO:0000256" key="3">
    <source>
        <dbReference type="ARBA" id="ARBA00022748"/>
    </source>
</evidence>
<evidence type="ECO:0000259" key="7">
    <source>
        <dbReference type="PROSITE" id="PS51352"/>
    </source>
</evidence>
<evidence type="ECO:0000313" key="9">
    <source>
        <dbReference type="Proteomes" id="UP000298588"/>
    </source>
</evidence>
<keyword evidence="6" id="KW-1133">Transmembrane helix</keyword>
<feature type="domain" description="Thioredoxin" evidence="7">
    <location>
        <begin position="50"/>
        <end position="189"/>
    </location>
</feature>
<dbReference type="InterPro" id="IPR004799">
    <property type="entry name" value="Periplasmic_diS_OxRdtase_DsbE"/>
</dbReference>
<dbReference type="SUPFAM" id="SSF52833">
    <property type="entry name" value="Thioredoxin-like"/>
    <property type="match status" value="1"/>
</dbReference>
<dbReference type="InterPro" id="IPR050553">
    <property type="entry name" value="Thioredoxin_ResA/DsbE_sf"/>
</dbReference>
<keyword evidence="3" id="KW-0201">Cytochrome c-type biogenesis</keyword>
<proteinExistence type="inferred from homology"/>